<evidence type="ECO:0000256" key="4">
    <source>
        <dbReference type="ARBA" id="ARBA00023125"/>
    </source>
</evidence>
<feature type="domain" description="HTH deoR-type" evidence="7">
    <location>
        <begin position="3"/>
        <end position="58"/>
    </location>
</feature>
<dbReference type="SUPFAM" id="SSF46785">
    <property type="entry name" value="Winged helix' DNA-binding domain"/>
    <property type="match status" value="1"/>
</dbReference>
<keyword evidence="9" id="KW-1185">Reference proteome</keyword>
<dbReference type="PANTHER" id="PTHR30363:SF4">
    <property type="entry name" value="GLYCEROL-3-PHOSPHATE REGULON REPRESSOR"/>
    <property type="match status" value="1"/>
</dbReference>
<comment type="caution">
    <text evidence="8">The sequence shown here is derived from an EMBL/GenBank/DDBJ whole genome shotgun (WGS) entry which is preliminary data.</text>
</comment>
<dbReference type="InterPro" id="IPR018356">
    <property type="entry name" value="Tscrpt_reg_HTH_DeoR_CS"/>
</dbReference>
<dbReference type="GO" id="GO:0003677">
    <property type="term" value="F:DNA binding"/>
    <property type="evidence" value="ECO:0007669"/>
    <property type="project" value="UniProtKB-KW"/>
</dbReference>
<keyword evidence="5" id="KW-0804">Transcription</keyword>
<dbReference type="EMBL" id="JBHUFL010000002">
    <property type="protein sequence ID" value="MFD1835529.1"/>
    <property type="molecule type" value="Genomic_DNA"/>
</dbReference>
<dbReference type="PANTHER" id="PTHR30363">
    <property type="entry name" value="HTH-TYPE TRANSCRIPTIONAL REGULATOR SRLR-RELATED"/>
    <property type="match status" value="1"/>
</dbReference>
<dbReference type="RefSeq" id="WP_137770251.1">
    <property type="nucleotide sequence ID" value="NZ_BAAAIS010000002.1"/>
</dbReference>
<dbReference type="Pfam" id="PF08220">
    <property type="entry name" value="HTH_DeoR"/>
    <property type="match status" value="1"/>
</dbReference>
<dbReference type="InterPro" id="IPR036388">
    <property type="entry name" value="WH-like_DNA-bd_sf"/>
</dbReference>
<evidence type="ECO:0000256" key="1">
    <source>
        <dbReference type="ARBA" id="ARBA00021390"/>
    </source>
</evidence>
<dbReference type="Proteomes" id="UP001597280">
    <property type="component" value="Unassembled WGS sequence"/>
</dbReference>
<evidence type="ECO:0000313" key="9">
    <source>
        <dbReference type="Proteomes" id="UP001597280"/>
    </source>
</evidence>
<evidence type="ECO:0000313" key="8">
    <source>
        <dbReference type="EMBL" id="MFD1835529.1"/>
    </source>
</evidence>
<keyword evidence="2" id="KW-0678">Repressor</keyword>
<dbReference type="InterPro" id="IPR037171">
    <property type="entry name" value="NagB/RpiA_transferase-like"/>
</dbReference>
<dbReference type="PROSITE" id="PS51000">
    <property type="entry name" value="HTH_DEOR_2"/>
    <property type="match status" value="1"/>
</dbReference>
<dbReference type="InterPro" id="IPR001034">
    <property type="entry name" value="DeoR_HTH"/>
</dbReference>
<dbReference type="InterPro" id="IPR014036">
    <property type="entry name" value="DeoR-like_C"/>
</dbReference>
<reference evidence="9" key="1">
    <citation type="journal article" date="2019" name="Int. J. Syst. Evol. Microbiol.">
        <title>The Global Catalogue of Microorganisms (GCM) 10K type strain sequencing project: providing services to taxonomists for standard genome sequencing and annotation.</title>
        <authorList>
            <consortium name="The Broad Institute Genomics Platform"/>
            <consortium name="The Broad Institute Genome Sequencing Center for Infectious Disease"/>
            <person name="Wu L."/>
            <person name="Ma J."/>
        </authorList>
    </citation>
    <scope>NUCLEOTIDE SEQUENCE [LARGE SCALE GENOMIC DNA]</scope>
    <source>
        <strain evidence="9">JCM 11650</strain>
    </source>
</reference>
<dbReference type="InterPro" id="IPR036390">
    <property type="entry name" value="WH_DNA-bd_sf"/>
</dbReference>
<evidence type="ECO:0000256" key="5">
    <source>
        <dbReference type="ARBA" id="ARBA00023163"/>
    </source>
</evidence>
<dbReference type="InterPro" id="IPR050313">
    <property type="entry name" value="Carb_Metab_HTH_regulators"/>
</dbReference>
<accession>A0ABW4PXH1</accession>
<dbReference type="Pfam" id="PF00455">
    <property type="entry name" value="DeoRC"/>
    <property type="match status" value="1"/>
</dbReference>
<organism evidence="8 9">
    <name type="scientific">Brachybacterium rhamnosum</name>
    <dbReference type="NCBI Taxonomy" id="173361"/>
    <lineage>
        <taxon>Bacteria</taxon>
        <taxon>Bacillati</taxon>
        <taxon>Actinomycetota</taxon>
        <taxon>Actinomycetes</taxon>
        <taxon>Micrococcales</taxon>
        <taxon>Dermabacteraceae</taxon>
        <taxon>Brachybacterium</taxon>
    </lineage>
</organism>
<evidence type="ECO:0000259" key="7">
    <source>
        <dbReference type="PROSITE" id="PS51000"/>
    </source>
</evidence>
<sequence length="253" mass="26418">MYAPQRHRAILDALATEGRVAVSDLAEQFEVTTETVRRDLDQLDRRGVLARVHGGAIPRAAAVLEPDLASRRDTRTDLKARIAAAAATLLPLDPEAAVQLDAGTSTLALVPHLSERTGAVVTHALDVAQALLALDGPPVHLLPGRLRPGTGAAVGAATVDAIRALRPEVAFLGCNGFDAEGLYTPDPSEGAVKTALLQQAGRRVVLADSSKAGARRLVRIADLEEIDVIVTDDGLAPALRGELEATGVEVVIA</sequence>
<proteinExistence type="predicted"/>
<dbReference type="PRINTS" id="PR00037">
    <property type="entry name" value="HTHLACR"/>
</dbReference>
<keyword evidence="3" id="KW-0805">Transcription regulation</keyword>
<comment type="function">
    <text evidence="6">Repressor of the lactose catabolism operon. Galactose-6-phosphate is the inducer.</text>
</comment>
<gene>
    <name evidence="8" type="ORF">ACFSDA_10635</name>
</gene>
<evidence type="ECO:0000256" key="3">
    <source>
        <dbReference type="ARBA" id="ARBA00023015"/>
    </source>
</evidence>
<evidence type="ECO:0000256" key="2">
    <source>
        <dbReference type="ARBA" id="ARBA00022491"/>
    </source>
</evidence>
<dbReference type="PROSITE" id="PS00894">
    <property type="entry name" value="HTH_DEOR_1"/>
    <property type="match status" value="1"/>
</dbReference>
<keyword evidence="4 8" id="KW-0238">DNA-binding</keyword>
<protein>
    <recommendedName>
        <fullName evidence="1">Lactose phosphotransferase system repressor</fullName>
    </recommendedName>
</protein>
<dbReference type="SUPFAM" id="SSF100950">
    <property type="entry name" value="NagB/RpiA/CoA transferase-like"/>
    <property type="match status" value="1"/>
</dbReference>
<evidence type="ECO:0000256" key="6">
    <source>
        <dbReference type="ARBA" id="ARBA00024937"/>
    </source>
</evidence>
<dbReference type="Gene3D" id="1.10.10.10">
    <property type="entry name" value="Winged helix-like DNA-binding domain superfamily/Winged helix DNA-binding domain"/>
    <property type="match status" value="1"/>
</dbReference>
<dbReference type="SMART" id="SM01134">
    <property type="entry name" value="DeoRC"/>
    <property type="match status" value="1"/>
</dbReference>
<name>A0ABW4PXH1_9MICO</name>
<dbReference type="SMART" id="SM00420">
    <property type="entry name" value="HTH_DEOR"/>
    <property type="match status" value="1"/>
</dbReference>